<dbReference type="Pfam" id="PF09650">
    <property type="entry name" value="PHA_gran_rgn"/>
    <property type="match status" value="1"/>
</dbReference>
<organism evidence="1 2">
    <name type="scientific">Curvibacter cyanobacteriorum</name>
    <dbReference type="NCBI Taxonomy" id="3026422"/>
    <lineage>
        <taxon>Bacteria</taxon>
        <taxon>Pseudomonadati</taxon>
        <taxon>Pseudomonadota</taxon>
        <taxon>Betaproteobacteria</taxon>
        <taxon>Burkholderiales</taxon>
        <taxon>Comamonadaceae</taxon>
        <taxon>Curvibacter</taxon>
    </lineage>
</organism>
<dbReference type="EMBL" id="JAQSIP010000008">
    <property type="protein sequence ID" value="MDD0840222.1"/>
    <property type="molecule type" value="Genomic_DNA"/>
</dbReference>
<comment type="caution">
    <text evidence="1">The sequence shown here is derived from an EMBL/GenBank/DDBJ whole genome shotgun (WGS) entry which is preliminary data.</text>
</comment>
<keyword evidence="2" id="KW-1185">Reference proteome</keyword>
<evidence type="ECO:0000313" key="1">
    <source>
        <dbReference type="EMBL" id="MDD0840222.1"/>
    </source>
</evidence>
<dbReference type="InterPro" id="IPR013433">
    <property type="entry name" value="PHA_gran_rgn"/>
</dbReference>
<evidence type="ECO:0000313" key="2">
    <source>
        <dbReference type="Proteomes" id="UP001528673"/>
    </source>
</evidence>
<gene>
    <name evidence="1" type="ORF">PSQ40_16680</name>
</gene>
<accession>A0ABT5N1P0</accession>
<protein>
    <submittedName>
        <fullName evidence="1">Polyhydroxyalkanoic acid system family protein</fullName>
    </submittedName>
</protein>
<reference evidence="1 2" key="1">
    <citation type="submission" date="2023-02" db="EMBL/GenBank/DDBJ databases">
        <title>Bacterial whole genomic sequence of Curvibacter sp. HBC61.</title>
        <authorList>
            <person name="Le V."/>
            <person name="Ko S.-R."/>
            <person name="Ahn C.-Y."/>
            <person name="Oh H.-M."/>
        </authorList>
    </citation>
    <scope>NUCLEOTIDE SEQUENCE [LARGE SCALE GENOMIC DNA]</scope>
    <source>
        <strain evidence="1 2">HBC61</strain>
    </source>
</reference>
<sequence>MPDIHIQRAHALGLSAAREVARRWAEKAERKLDMQCRYDEGAEQDVLSFTRAGASGSLQVTAQGFELNAKLGFLLGSFQPQIEAEISRQLDELIKPQDGVAAVPTAPQAGAA</sequence>
<proteinExistence type="predicted"/>
<name>A0ABT5N1P0_9BURK</name>
<dbReference type="Proteomes" id="UP001528673">
    <property type="component" value="Unassembled WGS sequence"/>
</dbReference>
<dbReference type="RefSeq" id="WP_273953020.1">
    <property type="nucleotide sequence ID" value="NZ_JAQSIP010000008.1"/>
</dbReference>
<dbReference type="NCBIfam" id="TIGR02610">
    <property type="entry name" value="PHA_gran_rgn"/>
    <property type="match status" value="1"/>
</dbReference>